<keyword evidence="4" id="KW-1185">Reference proteome</keyword>
<name>R4Z6K4_9ACTN</name>
<dbReference type="PROSITE" id="PS51257">
    <property type="entry name" value="PROKAR_LIPOPROTEIN"/>
    <property type="match status" value="1"/>
</dbReference>
<organism evidence="3 4">
    <name type="scientific">Candidatus Neomicrothrix parvicella RN1</name>
    <dbReference type="NCBI Taxonomy" id="1229780"/>
    <lineage>
        <taxon>Bacteria</taxon>
        <taxon>Bacillati</taxon>
        <taxon>Actinomycetota</taxon>
        <taxon>Acidimicrobiia</taxon>
        <taxon>Acidimicrobiales</taxon>
        <taxon>Microthrixaceae</taxon>
        <taxon>Candidatus Neomicrothrix</taxon>
    </lineage>
</organism>
<proteinExistence type="predicted"/>
<sequence length="212" mass="21768">MQTHFIRHPLLSVTLVTLLACGCSCGESTGSPTSKTESTTTATTTTDGSSDSTTATSAAASTKPGTGLQKQLKLSKQFTDVGTPVDFEARFEATTQGDSIRFTKNNDGVAELAVDVSAELSADGEPTSVNGTVTASDNGAGTAQLGVEITRNGSAQETRLTIFVEADLGYAAFGDASESTTRRTLADGLLEANAINQEAYTKRIAAIEGATG</sequence>
<accession>R4Z6K4</accession>
<evidence type="ECO:0000256" key="1">
    <source>
        <dbReference type="SAM" id="MobiDB-lite"/>
    </source>
</evidence>
<evidence type="ECO:0000256" key="2">
    <source>
        <dbReference type="SAM" id="SignalP"/>
    </source>
</evidence>
<feature type="signal peptide" evidence="2">
    <location>
        <begin position="1"/>
        <end position="26"/>
    </location>
</feature>
<protein>
    <recommendedName>
        <fullName evidence="5">Lipoprotein</fullName>
    </recommendedName>
</protein>
<reference evidence="3 4" key="1">
    <citation type="journal article" date="2013" name="ISME J.">
        <title>Metabolic model for the filamentous 'Candidatus Microthrix parvicella' based on genomic and metagenomic analyses.</title>
        <authorList>
            <person name="Jon McIlroy S."/>
            <person name="Kristiansen R."/>
            <person name="Albertsen M."/>
            <person name="Michael Karst S."/>
            <person name="Rossetti S."/>
            <person name="Lund Nielsen J."/>
            <person name="Tandoi V."/>
            <person name="James Seviour R."/>
            <person name="Nielsen P.H."/>
        </authorList>
    </citation>
    <scope>NUCLEOTIDE SEQUENCE [LARGE SCALE GENOMIC DNA]</scope>
    <source>
        <strain evidence="3 4">RN1</strain>
    </source>
</reference>
<evidence type="ECO:0008006" key="5">
    <source>
        <dbReference type="Google" id="ProtNLM"/>
    </source>
</evidence>
<gene>
    <name evidence="3" type="ORF">BN381_70090</name>
</gene>
<evidence type="ECO:0000313" key="3">
    <source>
        <dbReference type="EMBL" id="CCM65391.1"/>
    </source>
</evidence>
<keyword evidence="2" id="KW-0732">Signal</keyword>
<dbReference type="EMBL" id="CANL01000067">
    <property type="protein sequence ID" value="CCM65391.1"/>
    <property type="molecule type" value="Genomic_DNA"/>
</dbReference>
<feature type="chain" id="PRO_5004384228" description="Lipoprotein" evidence="2">
    <location>
        <begin position="27"/>
        <end position="212"/>
    </location>
</feature>
<dbReference type="Proteomes" id="UP000018291">
    <property type="component" value="Unassembled WGS sequence"/>
</dbReference>
<dbReference type="AlphaFoldDB" id="R4Z6K4"/>
<comment type="caution">
    <text evidence="3">The sequence shown here is derived from an EMBL/GenBank/DDBJ whole genome shotgun (WGS) entry which is preliminary data.</text>
</comment>
<evidence type="ECO:0000313" key="4">
    <source>
        <dbReference type="Proteomes" id="UP000018291"/>
    </source>
</evidence>
<dbReference type="HOGENOM" id="CLU_1297909_0_0_11"/>
<feature type="region of interest" description="Disordered" evidence="1">
    <location>
        <begin position="27"/>
        <end position="67"/>
    </location>
</feature>